<feature type="transmembrane region" description="Helical" evidence="1">
    <location>
        <begin position="199"/>
        <end position="222"/>
    </location>
</feature>
<name>A0A9P4U115_9PEZI</name>
<keyword evidence="1" id="KW-0812">Transmembrane</keyword>
<evidence type="ECO:0000313" key="4">
    <source>
        <dbReference type="EMBL" id="KAF2434194.1"/>
    </source>
</evidence>
<evidence type="ECO:0000256" key="1">
    <source>
        <dbReference type="SAM" id="Phobius"/>
    </source>
</evidence>
<protein>
    <recommendedName>
        <fullName evidence="3">Mid2 domain-containing protein</fullName>
    </recommendedName>
</protein>
<dbReference type="Proteomes" id="UP000800235">
    <property type="component" value="Unassembled WGS sequence"/>
</dbReference>
<keyword evidence="1" id="KW-1133">Transmembrane helix</keyword>
<dbReference type="AlphaFoldDB" id="A0A9P4U115"/>
<feature type="domain" description="Mid2" evidence="3">
    <location>
        <begin position="186"/>
        <end position="229"/>
    </location>
</feature>
<evidence type="ECO:0000313" key="5">
    <source>
        <dbReference type="Proteomes" id="UP000800235"/>
    </source>
</evidence>
<sequence>MALQYLSLASLLVSSRLAHAALKPELTIPENPRTCYWPSGKAVSDNQTELYHYTPCFDGDSHCCAIGEVCLTNGLCYGAVEGQNYRGACTDSTWRTANCPTFCSDSFPDSWANIMPCEMNEVGQWQWWCGHYEQTKWCTAGRNASLLAYPRGDVVKILGVTSNATNTTSNSTNIIPSTLPTNDSCAAIPELKASKNKTVVGVAVGIGAPLLIAIGALAFMFMKERKKTQNLRDILDEQLRYQNENKVLYTGDGYGPGELPANFIYELGETGRMPELDVKRATLRAPEIVATSLPATP</sequence>
<accession>A0A9P4U115</accession>
<dbReference type="InterPro" id="IPR007567">
    <property type="entry name" value="Mid2_dom"/>
</dbReference>
<keyword evidence="5" id="KW-1185">Reference proteome</keyword>
<evidence type="ECO:0000256" key="2">
    <source>
        <dbReference type="SAM" id="SignalP"/>
    </source>
</evidence>
<proteinExistence type="predicted"/>
<reference evidence="4" key="1">
    <citation type="journal article" date="2020" name="Stud. Mycol.">
        <title>101 Dothideomycetes genomes: a test case for predicting lifestyles and emergence of pathogens.</title>
        <authorList>
            <person name="Haridas S."/>
            <person name="Albert R."/>
            <person name="Binder M."/>
            <person name="Bloem J."/>
            <person name="Labutti K."/>
            <person name="Salamov A."/>
            <person name="Andreopoulos B."/>
            <person name="Baker S."/>
            <person name="Barry K."/>
            <person name="Bills G."/>
            <person name="Bluhm B."/>
            <person name="Cannon C."/>
            <person name="Castanera R."/>
            <person name="Culley D."/>
            <person name="Daum C."/>
            <person name="Ezra D."/>
            <person name="Gonzalez J."/>
            <person name="Henrissat B."/>
            <person name="Kuo A."/>
            <person name="Liang C."/>
            <person name="Lipzen A."/>
            <person name="Lutzoni F."/>
            <person name="Magnuson J."/>
            <person name="Mondo S."/>
            <person name="Nolan M."/>
            <person name="Ohm R."/>
            <person name="Pangilinan J."/>
            <person name="Park H.-J."/>
            <person name="Ramirez L."/>
            <person name="Alfaro M."/>
            <person name="Sun H."/>
            <person name="Tritt A."/>
            <person name="Yoshinaga Y."/>
            <person name="Zwiers L.-H."/>
            <person name="Turgeon B."/>
            <person name="Goodwin S."/>
            <person name="Spatafora J."/>
            <person name="Crous P."/>
            <person name="Grigoriev I."/>
        </authorList>
    </citation>
    <scope>NUCLEOTIDE SEQUENCE</scope>
    <source>
        <strain evidence="4">CBS 130266</strain>
    </source>
</reference>
<evidence type="ECO:0000259" key="3">
    <source>
        <dbReference type="Pfam" id="PF04478"/>
    </source>
</evidence>
<keyword evidence="2" id="KW-0732">Signal</keyword>
<gene>
    <name evidence="4" type="ORF">EJ08DRAFT_730892</name>
</gene>
<feature type="chain" id="PRO_5040234216" description="Mid2 domain-containing protein" evidence="2">
    <location>
        <begin position="21"/>
        <end position="297"/>
    </location>
</feature>
<feature type="signal peptide" evidence="2">
    <location>
        <begin position="1"/>
        <end position="20"/>
    </location>
</feature>
<keyword evidence="1" id="KW-0472">Membrane</keyword>
<dbReference type="OrthoDB" id="5215637at2759"/>
<dbReference type="EMBL" id="MU007017">
    <property type="protein sequence ID" value="KAF2434194.1"/>
    <property type="molecule type" value="Genomic_DNA"/>
</dbReference>
<organism evidence="4 5">
    <name type="scientific">Tothia fuscella</name>
    <dbReference type="NCBI Taxonomy" id="1048955"/>
    <lineage>
        <taxon>Eukaryota</taxon>
        <taxon>Fungi</taxon>
        <taxon>Dikarya</taxon>
        <taxon>Ascomycota</taxon>
        <taxon>Pezizomycotina</taxon>
        <taxon>Dothideomycetes</taxon>
        <taxon>Pleosporomycetidae</taxon>
        <taxon>Venturiales</taxon>
        <taxon>Cylindrosympodiaceae</taxon>
        <taxon>Tothia</taxon>
    </lineage>
</organism>
<comment type="caution">
    <text evidence="4">The sequence shown here is derived from an EMBL/GenBank/DDBJ whole genome shotgun (WGS) entry which is preliminary data.</text>
</comment>
<dbReference type="Pfam" id="PF04478">
    <property type="entry name" value="Mid2"/>
    <property type="match status" value="1"/>
</dbReference>